<keyword evidence="2" id="KW-0472">Membrane</keyword>
<dbReference type="OrthoDB" id="406838at2759"/>
<dbReference type="SUPFAM" id="SSF50923">
    <property type="entry name" value="Hemopexin-like domain"/>
    <property type="match status" value="1"/>
</dbReference>
<sequence length="134" mass="15819">MSSHRHSSPTGNSEKYSLFCLLVYTYFYKGKEYWKFDNQRLSVEPGYPRSILKDWMGCNQKEVERSKDRRLPHDDVDIMVTINDMPSTVNAIAVVIPCILSLCILVLVYTIFQFKNKEVQQNVVYYKRPVQEWV</sequence>
<dbReference type="RefSeq" id="XP_030921791.1">
    <property type="nucleotide sequence ID" value="XM_031065931.1"/>
</dbReference>
<dbReference type="Proteomes" id="UP000504602">
    <property type="component" value="Unplaced"/>
</dbReference>
<dbReference type="Gene3D" id="2.110.10.10">
    <property type="entry name" value="Hemopexin-like domain"/>
    <property type="match status" value="1"/>
</dbReference>
<gene>
    <name evidence="5" type="primary">LOC115949416</name>
</gene>
<organism evidence="4 5">
    <name type="scientific">Geospiza fortis</name>
    <name type="common">Medium ground-finch</name>
    <dbReference type="NCBI Taxonomy" id="48883"/>
    <lineage>
        <taxon>Eukaryota</taxon>
        <taxon>Metazoa</taxon>
        <taxon>Chordata</taxon>
        <taxon>Craniata</taxon>
        <taxon>Vertebrata</taxon>
        <taxon>Euteleostomi</taxon>
        <taxon>Archelosauria</taxon>
        <taxon>Archosauria</taxon>
        <taxon>Dinosauria</taxon>
        <taxon>Saurischia</taxon>
        <taxon>Theropoda</taxon>
        <taxon>Coelurosauria</taxon>
        <taxon>Aves</taxon>
        <taxon>Neognathae</taxon>
        <taxon>Neoaves</taxon>
        <taxon>Telluraves</taxon>
        <taxon>Australaves</taxon>
        <taxon>Passeriformes</taxon>
        <taxon>Thraupidae</taxon>
        <taxon>Geospiza</taxon>
    </lineage>
</organism>
<dbReference type="Pfam" id="PF00045">
    <property type="entry name" value="Hemopexin"/>
    <property type="match status" value="1"/>
</dbReference>
<reference evidence="5" key="1">
    <citation type="submission" date="2025-08" db="UniProtKB">
        <authorList>
            <consortium name="RefSeq"/>
        </authorList>
    </citation>
    <scope>IDENTIFICATION</scope>
</reference>
<protein>
    <submittedName>
        <fullName evidence="5">Matrix metalloproteinase-24-like</fullName>
    </submittedName>
</protein>
<accession>A0A8N5F6P4</accession>
<feature type="transmembrane region" description="Helical" evidence="2">
    <location>
        <begin position="89"/>
        <end position="112"/>
    </location>
</feature>
<dbReference type="InterPro" id="IPR036375">
    <property type="entry name" value="Hemopexin-like_dom_sf"/>
</dbReference>
<feature type="repeat" description="Hemopexin" evidence="1">
    <location>
        <begin position="9"/>
        <end position="58"/>
    </location>
</feature>
<dbReference type="GeneID" id="115949416"/>
<dbReference type="SMART" id="SM00120">
    <property type="entry name" value="HX"/>
    <property type="match status" value="1"/>
</dbReference>
<dbReference type="GO" id="GO:0004222">
    <property type="term" value="F:metalloendopeptidase activity"/>
    <property type="evidence" value="ECO:0007669"/>
    <property type="project" value="InterPro"/>
</dbReference>
<keyword evidence="2" id="KW-1133">Transmembrane helix</keyword>
<dbReference type="AlphaFoldDB" id="A0A8N5F6P4"/>
<evidence type="ECO:0000259" key="3">
    <source>
        <dbReference type="Pfam" id="PF11857"/>
    </source>
</evidence>
<evidence type="ECO:0000313" key="4">
    <source>
        <dbReference type="Proteomes" id="UP000504602"/>
    </source>
</evidence>
<name>A0A8N5F6P4_GEOFO</name>
<evidence type="ECO:0000256" key="1">
    <source>
        <dbReference type="PROSITE-ProRule" id="PRU01011"/>
    </source>
</evidence>
<dbReference type="InterPro" id="IPR021805">
    <property type="entry name" value="Pept_M10A_metallopeptidase_C"/>
</dbReference>
<evidence type="ECO:0000313" key="5">
    <source>
        <dbReference type="RefSeq" id="XP_030921791.1"/>
    </source>
</evidence>
<feature type="domain" description="Peptidase M10A matrix metallopeptidase C-terminal" evidence="3">
    <location>
        <begin position="65"/>
        <end position="134"/>
    </location>
</feature>
<keyword evidence="2" id="KW-0812">Transmembrane</keyword>
<dbReference type="Pfam" id="PF11857">
    <property type="entry name" value="DUF3377"/>
    <property type="match status" value="1"/>
</dbReference>
<dbReference type="InterPro" id="IPR018487">
    <property type="entry name" value="Hemopexin-like_repeat"/>
</dbReference>
<keyword evidence="4" id="KW-1185">Reference proteome</keyword>
<proteinExistence type="predicted"/>
<dbReference type="PROSITE" id="PS51642">
    <property type="entry name" value="HEMOPEXIN_2"/>
    <property type="match status" value="1"/>
</dbReference>
<evidence type="ECO:0000256" key="2">
    <source>
        <dbReference type="SAM" id="Phobius"/>
    </source>
</evidence>